<dbReference type="eggNOG" id="ENOG502ZDK0">
    <property type="taxonomic scope" value="Bacteria"/>
</dbReference>
<evidence type="ECO:0000256" key="1">
    <source>
        <dbReference type="SAM" id="SignalP"/>
    </source>
</evidence>
<sequence length="150" mass="16655">MRALALLALFLSACTLTLEIAPGSVFGLSTQATYCQDRPTRLDYRLFLEGRVDRLEFFWVPEGVHPSRARPEETWALTGPFWGPEVAGYLEVAPTGEIWAVYLSPQGIRVDPLPTRRLWARGAVDGVLGPYVRAQDPVRPEASPSCDPGW</sequence>
<dbReference type="PATRIC" id="fig|751945.3.peg.557"/>
<keyword evidence="1" id="KW-0732">Signal</keyword>
<keyword evidence="3" id="KW-1185">Reference proteome</keyword>
<feature type="chain" id="PRO_5003911507" description="Lipoprotein" evidence="1">
    <location>
        <begin position="21"/>
        <end position="150"/>
    </location>
</feature>
<dbReference type="EMBL" id="CP003249">
    <property type="protein sequence ID" value="AFV75636.1"/>
    <property type="molecule type" value="Genomic_DNA"/>
</dbReference>
<gene>
    <name evidence="2" type="ORF">Theos_0572</name>
</gene>
<dbReference type="KEGG" id="tos:Theos_0572"/>
<dbReference type="OrthoDB" id="31716at2"/>
<evidence type="ECO:0000313" key="3">
    <source>
        <dbReference type="Proteomes" id="UP000000211"/>
    </source>
</evidence>
<dbReference type="RefSeq" id="WP_016328830.1">
    <property type="nucleotide sequence ID" value="NC_019386.1"/>
</dbReference>
<dbReference type="AlphaFoldDB" id="K7QU27"/>
<protein>
    <recommendedName>
        <fullName evidence="4">Lipoprotein</fullName>
    </recommendedName>
</protein>
<reference evidence="2 3" key="1">
    <citation type="journal article" date="2013" name="Genome Announc.">
        <title>Whole Genome Sequencing of Thermus oshimai JL-2 and Thermus thermophilus JL-18, Incomplete Denitrifiers from the United States Great Basin.</title>
        <authorList>
            <person name="Murugapiran S.K."/>
            <person name="Huntemann M."/>
            <person name="Wei C.L."/>
            <person name="Han J."/>
            <person name="Detter J.C."/>
            <person name="Han C.S."/>
            <person name="Erkkila T.H."/>
            <person name="Teshima H."/>
            <person name="Chen A."/>
            <person name="Kyrpides N."/>
            <person name="Mavrommatis K."/>
            <person name="Markowitz V."/>
            <person name="Szeto E."/>
            <person name="Ivanova N."/>
            <person name="Pagani I."/>
            <person name="Lam J."/>
            <person name="McDonald A.I."/>
            <person name="Dodsworth J.A."/>
            <person name="Pati A."/>
            <person name="Goodwin L."/>
            <person name="Peters L."/>
            <person name="Pitluck S."/>
            <person name="Woyke T."/>
            <person name="Hedlund B.P."/>
        </authorList>
    </citation>
    <scope>NUCLEOTIDE SEQUENCE</scope>
    <source>
        <strain evidence="2 3">JL-2</strain>
    </source>
</reference>
<proteinExistence type="predicted"/>
<dbReference type="Proteomes" id="UP000000211">
    <property type="component" value="Chromosome"/>
</dbReference>
<feature type="signal peptide" evidence="1">
    <location>
        <begin position="1"/>
        <end position="20"/>
    </location>
</feature>
<evidence type="ECO:0000313" key="2">
    <source>
        <dbReference type="EMBL" id="AFV75636.1"/>
    </source>
</evidence>
<evidence type="ECO:0008006" key="4">
    <source>
        <dbReference type="Google" id="ProtNLM"/>
    </source>
</evidence>
<dbReference type="HOGENOM" id="CLU_1651363_0_0_0"/>
<name>K7QU27_THEOS</name>
<accession>K7QU27</accession>
<organism evidence="2 3">
    <name type="scientific">Thermus oshimai JL-2</name>
    <dbReference type="NCBI Taxonomy" id="751945"/>
    <lineage>
        <taxon>Bacteria</taxon>
        <taxon>Thermotogati</taxon>
        <taxon>Deinococcota</taxon>
        <taxon>Deinococci</taxon>
        <taxon>Thermales</taxon>
        <taxon>Thermaceae</taxon>
        <taxon>Thermus</taxon>
    </lineage>
</organism>
<dbReference type="STRING" id="751945.Theos_0572"/>